<accession>A0A1I0N030</accession>
<dbReference type="GO" id="GO:0008168">
    <property type="term" value="F:methyltransferase activity"/>
    <property type="evidence" value="ECO:0007669"/>
    <property type="project" value="UniProtKB-KW"/>
</dbReference>
<evidence type="ECO:0000259" key="9">
    <source>
        <dbReference type="Pfam" id="PF06750"/>
    </source>
</evidence>
<comment type="subcellular location">
    <subcellularLocation>
        <location evidence="1">Cell membrane</location>
        <topology evidence="1">Multi-pass membrane protein</topology>
    </subcellularLocation>
</comment>
<dbReference type="AlphaFoldDB" id="A0A1I0N030"/>
<keyword evidence="11" id="KW-1185">Reference proteome</keyword>
<evidence type="ECO:0000256" key="6">
    <source>
        <dbReference type="ARBA" id="ARBA00023136"/>
    </source>
</evidence>
<evidence type="ECO:0000256" key="3">
    <source>
        <dbReference type="ARBA" id="ARBA00022475"/>
    </source>
</evidence>
<dbReference type="OrthoDB" id="9789291at2"/>
<evidence type="ECO:0000256" key="2">
    <source>
        <dbReference type="ARBA" id="ARBA00005801"/>
    </source>
</evidence>
<evidence type="ECO:0000313" key="10">
    <source>
        <dbReference type="EMBL" id="SEV94394.1"/>
    </source>
</evidence>
<reference evidence="10 11" key="1">
    <citation type="submission" date="2016-10" db="EMBL/GenBank/DDBJ databases">
        <authorList>
            <person name="de Groot N.N."/>
        </authorList>
    </citation>
    <scope>NUCLEOTIDE SEQUENCE [LARGE SCALE GENOMIC DNA]</scope>
    <source>
        <strain evidence="10 11">DSM 9179</strain>
    </source>
</reference>
<dbReference type="InterPro" id="IPR000045">
    <property type="entry name" value="Prepilin_IV_endopep_pep"/>
</dbReference>
<feature type="transmembrane region" description="Helical" evidence="7">
    <location>
        <begin position="74"/>
        <end position="92"/>
    </location>
</feature>
<dbReference type="Proteomes" id="UP000199701">
    <property type="component" value="Unassembled WGS sequence"/>
</dbReference>
<feature type="transmembrane region" description="Helical" evidence="7">
    <location>
        <begin position="224"/>
        <end position="243"/>
    </location>
</feature>
<evidence type="ECO:0000256" key="7">
    <source>
        <dbReference type="SAM" id="Phobius"/>
    </source>
</evidence>
<keyword evidence="10" id="KW-0489">Methyltransferase</keyword>
<feature type="domain" description="Prepilin type IV endopeptidase peptidase" evidence="8">
    <location>
        <begin position="106"/>
        <end position="208"/>
    </location>
</feature>
<dbReference type="InterPro" id="IPR050882">
    <property type="entry name" value="Prepilin_peptidase/N-MTase"/>
</dbReference>
<dbReference type="Pfam" id="PF01478">
    <property type="entry name" value="Peptidase_A24"/>
    <property type="match status" value="1"/>
</dbReference>
<evidence type="ECO:0000313" key="11">
    <source>
        <dbReference type="Proteomes" id="UP000199701"/>
    </source>
</evidence>
<keyword evidence="3" id="KW-1003">Cell membrane</keyword>
<dbReference type="RefSeq" id="WP_092450734.1">
    <property type="nucleotide sequence ID" value="NZ_FOJI01000002.1"/>
</dbReference>
<feature type="transmembrane region" description="Helical" evidence="7">
    <location>
        <begin position="98"/>
        <end position="118"/>
    </location>
</feature>
<feature type="transmembrane region" description="Helical" evidence="7">
    <location>
        <begin position="189"/>
        <end position="212"/>
    </location>
</feature>
<evidence type="ECO:0000256" key="4">
    <source>
        <dbReference type="ARBA" id="ARBA00022692"/>
    </source>
</evidence>
<feature type="transmembrane region" description="Helical" evidence="7">
    <location>
        <begin position="125"/>
        <end position="143"/>
    </location>
</feature>
<evidence type="ECO:0000256" key="1">
    <source>
        <dbReference type="ARBA" id="ARBA00004651"/>
    </source>
</evidence>
<name>A0A1I0N030_9FIRM</name>
<dbReference type="Gene3D" id="1.20.120.1220">
    <property type="match status" value="1"/>
</dbReference>
<dbReference type="GO" id="GO:0032259">
    <property type="term" value="P:methylation"/>
    <property type="evidence" value="ECO:0007669"/>
    <property type="project" value="UniProtKB-KW"/>
</dbReference>
<comment type="similarity">
    <text evidence="2">Belongs to the peptidase A24 family.</text>
</comment>
<protein>
    <submittedName>
        <fullName evidence="10">Leader peptidase (Prepilin peptidase) / N-methyltransferase</fullName>
    </submittedName>
</protein>
<keyword evidence="6 7" id="KW-0472">Membrane</keyword>
<dbReference type="EMBL" id="FOJI01000002">
    <property type="protein sequence ID" value="SEV94394.1"/>
    <property type="molecule type" value="Genomic_DNA"/>
</dbReference>
<proteinExistence type="inferred from homology"/>
<feature type="domain" description="Prepilin peptidase A24 N-terminal" evidence="9">
    <location>
        <begin position="13"/>
        <end position="93"/>
    </location>
</feature>
<dbReference type="InterPro" id="IPR010627">
    <property type="entry name" value="Prepilin_pept_A24_N"/>
</dbReference>
<sequence>MQPEIFLFIIIFLYGIVLGSFLNVLIYRLPLKENIATNRSHCMRCGKQIQWYDLVPLVSYIILRGKCRNCGDKISVQYPLIEAINGIGYVLIFTVNGFTLLSILNCLLYSILIVIAVVDWRTFEIPFSLNVSIGVLAIFKIIIDFSNLLDSLIGFCVISGFLLILFFITRGRGIGGGDIKLMAAAGLYLGWKNIILAFVIGCILGAVIHLILMKVYNKNHMLAFGPYLSAGILITILYGDKIIDWYLKYLSI</sequence>
<keyword evidence="10" id="KW-0808">Transferase</keyword>
<keyword evidence="4 7" id="KW-0812">Transmembrane</keyword>
<dbReference type="GO" id="GO:0006465">
    <property type="term" value="P:signal peptide processing"/>
    <property type="evidence" value="ECO:0007669"/>
    <property type="project" value="TreeGrafter"/>
</dbReference>
<feature type="transmembrane region" description="Helical" evidence="7">
    <location>
        <begin position="149"/>
        <end position="168"/>
    </location>
</feature>
<feature type="transmembrane region" description="Helical" evidence="7">
    <location>
        <begin position="6"/>
        <end position="29"/>
    </location>
</feature>
<evidence type="ECO:0000259" key="8">
    <source>
        <dbReference type="Pfam" id="PF01478"/>
    </source>
</evidence>
<organism evidence="10 11">
    <name type="scientific">[Clostridium] fimetarium</name>
    <dbReference type="NCBI Taxonomy" id="99656"/>
    <lineage>
        <taxon>Bacteria</taxon>
        <taxon>Bacillati</taxon>
        <taxon>Bacillota</taxon>
        <taxon>Clostridia</taxon>
        <taxon>Lachnospirales</taxon>
        <taxon>Lachnospiraceae</taxon>
    </lineage>
</organism>
<gene>
    <name evidence="10" type="ORF">SAMN05421659_102286</name>
</gene>
<dbReference type="Pfam" id="PF06750">
    <property type="entry name" value="A24_N_bact"/>
    <property type="match status" value="1"/>
</dbReference>
<keyword evidence="5 7" id="KW-1133">Transmembrane helix</keyword>
<dbReference type="GO" id="GO:0005886">
    <property type="term" value="C:plasma membrane"/>
    <property type="evidence" value="ECO:0007669"/>
    <property type="project" value="UniProtKB-SubCell"/>
</dbReference>
<dbReference type="PANTHER" id="PTHR30487">
    <property type="entry name" value="TYPE 4 PREPILIN-LIKE PROTEINS LEADER PEPTIDE-PROCESSING ENZYME"/>
    <property type="match status" value="1"/>
</dbReference>
<evidence type="ECO:0000256" key="5">
    <source>
        <dbReference type="ARBA" id="ARBA00022989"/>
    </source>
</evidence>
<dbReference type="STRING" id="99656.SAMN05421659_102286"/>
<dbReference type="GO" id="GO:0004190">
    <property type="term" value="F:aspartic-type endopeptidase activity"/>
    <property type="evidence" value="ECO:0007669"/>
    <property type="project" value="InterPro"/>
</dbReference>
<dbReference type="PANTHER" id="PTHR30487:SF0">
    <property type="entry name" value="PREPILIN LEADER PEPTIDASE_N-METHYLTRANSFERASE-RELATED"/>
    <property type="match status" value="1"/>
</dbReference>